<evidence type="ECO:0000256" key="4">
    <source>
        <dbReference type="ARBA" id="ARBA00023002"/>
    </source>
</evidence>
<evidence type="ECO:0000256" key="6">
    <source>
        <dbReference type="ARBA" id="ARBA00023033"/>
    </source>
</evidence>
<keyword evidence="9" id="KW-1185">Reference proteome</keyword>
<accession>A0A7Z0WIC6</accession>
<evidence type="ECO:0000256" key="2">
    <source>
        <dbReference type="ARBA" id="ARBA00022617"/>
    </source>
</evidence>
<dbReference type="InterPro" id="IPR017972">
    <property type="entry name" value="Cyt_P450_CS"/>
</dbReference>
<dbReference type="PRINTS" id="PR00359">
    <property type="entry name" value="BP450"/>
</dbReference>
<name>A0A7Z0WIC6_9PSEU</name>
<dbReference type="FunFam" id="1.10.630.10:FF:000018">
    <property type="entry name" value="Cytochrome P450 monooxygenase"/>
    <property type="match status" value="1"/>
</dbReference>
<dbReference type="SUPFAM" id="SSF48264">
    <property type="entry name" value="Cytochrome P450"/>
    <property type="match status" value="1"/>
</dbReference>
<proteinExistence type="inferred from homology"/>
<evidence type="ECO:0000256" key="1">
    <source>
        <dbReference type="ARBA" id="ARBA00010617"/>
    </source>
</evidence>
<dbReference type="GO" id="GO:0006707">
    <property type="term" value="P:cholesterol catabolic process"/>
    <property type="evidence" value="ECO:0007669"/>
    <property type="project" value="TreeGrafter"/>
</dbReference>
<dbReference type="GO" id="GO:0020037">
    <property type="term" value="F:heme binding"/>
    <property type="evidence" value="ECO:0007669"/>
    <property type="project" value="InterPro"/>
</dbReference>
<keyword evidence="4 7" id="KW-0560">Oxidoreductase</keyword>
<dbReference type="Pfam" id="PF00067">
    <property type="entry name" value="p450"/>
    <property type="match status" value="1"/>
</dbReference>
<evidence type="ECO:0000313" key="9">
    <source>
        <dbReference type="Proteomes" id="UP000185696"/>
    </source>
</evidence>
<keyword evidence="3 7" id="KW-0479">Metal-binding</keyword>
<gene>
    <name evidence="8" type="ORF">BLA60_27610</name>
</gene>
<keyword evidence="6 7" id="KW-0503">Monooxygenase</keyword>
<dbReference type="PANTHER" id="PTHR46696">
    <property type="entry name" value="P450, PUTATIVE (EUROFUNG)-RELATED"/>
    <property type="match status" value="1"/>
</dbReference>
<dbReference type="GO" id="GO:0036199">
    <property type="term" value="F:cholest-4-en-3-one 26-monooxygenase activity"/>
    <property type="evidence" value="ECO:0007669"/>
    <property type="project" value="TreeGrafter"/>
</dbReference>
<evidence type="ECO:0000256" key="3">
    <source>
        <dbReference type="ARBA" id="ARBA00022723"/>
    </source>
</evidence>
<dbReference type="InterPro" id="IPR036396">
    <property type="entry name" value="Cyt_P450_sf"/>
</dbReference>
<dbReference type="CDD" id="cd11033">
    <property type="entry name" value="CYP142-like"/>
    <property type="match status" value="1"/>
</dbReference>
<evidence type="ECO:0000256" key="5">
    <source>
        <dbReference type="ARBA" id="ARBA00023004"/>
    </source>
</evidence>
<dbReference type="InterPro" id="IPR002397">
    <property type="entry name" value="Cyt_P450_B"/>
</dbReference>
<dbReference type="Proteomes" id="UP000185696">
    <property type="component" value="Unassembled WGS sequence"/>
</dbReference>
<dbReference type="AlphaFoldDB" id="A0A7Z0WIC6"/>
<evidence type="ECO:0000256" key="7">
    <source>
        <dbReference type="RuleBase" id="RU000461"/>
    </source>
</evidence>
<organism evidence="8 9">
    <name type="scientific">Actinophytocola xinjiangensis</name>
    <dbReference type="NCBI Taxonomy" id="485602"/>
    <lineage>
        <taxon>Bacteria</taxon>
        <taxon>Bacillati</taxon>
        <taxon>Actinomycetota</taxon>
        <taxon>Actinomycetes</taxon>
        <taxon>Pseudonocardiales</taxon>
        <taxon>Pseudonocardiaceae</taxon>
    </lineage>
</organism>
<keyword evidence="2 7" id="KW-0349">Heme</keyword>
<dbReference type="Gene3D" id="1.10.630.10">
    <property type="entry name" value="Cytochrome P450"/>
    <property type="match status" value="1"/>
</dbReference>
<protein>
    <submittedName>
        <fullName evidence="8">Cytochrome</fullName>
    </submittedName>
</protein>
<dbReference type="GO" id="GO:0008395">
    <property type="term" value="F:steroid hydroxylase activity"/>
    <property type="evidence" value="ECO:0007669"/>
    <property type="project" value="TreeGrafter"/>
</dbReference>
<keyword evidence="5 7" id="KW-0408">Iron</keyword>
<dbReference type="InterPro" id="IPR001128">
    <property type="entry name" value="Cyt_P450"/>
</dbReference>
<dbReference type="PANTHER" id="PTHR46696:SF4">
    <property type="entry name" value="BIOTIN BIOSYNTHESIS CYTOCHROME P450"/>
    <property type="match status" value="1"/>
</dbReference>
<dbReference type="GO" id="GO:0005506">
    <property type="term" value="F:iron ion binding"/>
    <property type="evidence" value="ECO:0007669"/>
    <property type="project" value="InterPro"/>
</dbReference>
<reference evidence="8 9" key="1">
    <citation type="submission" date="2016-12" db="EMBL/GenBank/DDBJ databases">
        <title>The draft genome sequence of Actinophytocola xinjiangensis.</title>
        <authorList>
            <person name="Wang W."/>
            <person name="Yuan L."/>
        </authorList>
    </citation>
    <scope>NUCLEOTIDE SEQUENCE [LARGE SCALE GENOMIC DNA]</scope>
    <source>
        <strain evidence="8 9">CGMCC 4.4663</strain>
    </source>
</reference>
<dbReference type="EMBL" id="MSIF01000016">
    <property type="protein sequence ID" value="OLF07422.1"/>
    <property type="molecule type" value="Genomic_DNA"/>
</dbReference>
<sequence length="413" mass="45466">MTDQSAFRTGFPYDVFARLRQAAPVLWHPGVHTKDGEGFWVISRHADLVAAAELPTLSSKGGGGRAGGGTHIDDLEAGVHAGVLLNMLDDPRHRLLRDLVSPGLAKAVLDARLPRIRAMAREFVDAAVAKGRVDLQPELTAPFAIQTMALLLGAPERDWPRLVDWAQTVAGLDNRESGDHDDVAAATVYALYEYSLELIALKRATEPTDDLMSIVSRQDLADHETEGPLSEYERAAFFCLVIAAGSEPARNAMAIGLHAMTQHPDQWARLRADRSLVDGAVEEMLRWSSPTPYNRRTATEDIVFRDTEIKAGQKVTLWWASGNRDESVFTDPDTFDIRRGPNPHLAFGHGIHSCLGPRLARLEMRVLLNELLDRVAELTVVGDPVWAATNKHTVITRLPVELTPARELTEEPA</sequence>
<dbReference type="PROSITE" id="PS00086">
    <property type="entry name" value="CYTOCHROME_P450"/>
    <property type="match status" value="1"/>
</dbReference>
<evidence type="ECO:0000313" key="8">
    <source>
        <dbReference type="EMBL" id="OLF07422.1"/>
    </source>
</evidence>
<comment type="similarity">
    <text evidence="1 7">Belongs to the cytochrome P450 family.</text>
</comment>
<comment type="caution">
    <text evidence="8">The sequence shown here is derived from an EMBL/GenBank/DDBJ whole genome shotgun (WGS) entry which is preliminary data.</text>
</comment>